<dbReference type="EMBL" id="JACHBI010000008">
    <property type="protein sequence ID" value="MBB5575573.1"/>
    <property type="molecule type" value="Genomic_DNA"/>
</dbReference>
<keyword evidence="2" id="KW-1185">Reference proteome</keyword>
<evidence type="ECO:0000313" key="2">
    <source>
        <dbReference type="Proteomes" id="UP000549882"/>
    </source>
</evidence>
<reference evidence="1 2" key="1">
    <citation type="submission" date="2020-08" db="EMBL/GenBank/DDBJ databases">
        <title>Genomic Encyclopedia of Type Strains, Phase IV (KMG-V): Genome sequencing to study the core and pangenomes of soil and plant-associated prokaryotes.</title>
        <authorList>
            <person name="Whitman W."/>
        </authorList>
    </citation>
    <scope>NUCLEOTIDE SEQUENCE [LARGE SCALE GENOMIC DNA]</scope>
    <source>
        <strain evidence="1 2">SEMIA 4064</strain>
    </source>
</reference>
<comment type="caution">
    <text evidence="1">The sequence shown here is derived from an EMBL/GenBank/DDBJ whole genome shotgun (WGS) entry which is preliminary data.</text>
</comment>
<gene>
    <name evidence="1" type="ORF">GGD50_004208</name>
</gene>
<name>A0A7W8XU03_9HYPH</name>
<proteinExistence type="predicted"/>
<dbReference type="Proteomes" id="UP000549882">
    <property type="component" value="Unassembled WGS sequence"/>
</dbReference>
<protein>
    <submittedName>
        <fullName evidence="1">Uncharacterized protein</fullName>
    </submittedName>
</protein>
<sequence>MVSSASISQSGTARLIAIAISRVVFVSNWFPGFRTVRSDFDILSQAKSQWNHIGYSLCYRYGGGGDGRRLSNYPHHQFDAAPENSVNITYRLARPSMHRDICVAD</sequence>
<organism evidence="1 2">
    <name type="scientific">Rhizobium paranaense</name>
    <dbReference type="NCBI Taxonomy" id="1650438"/>
    <lineage>
        <taxon>Bacteria</taxon>
        <taxon>Pseudomonadati</taxon>
        <taxon>Pseudomonadota</taxon>
        <taxon>Alphaproteobacteria</taxon>
        <taxon>Hyphomicrobiales</taxon>
        <taxon>Rhizobiaceae</taxon>
        <taxon>Rhizobium/Agrobacterium group</taxon>
        <taxon>Rhizobium</taxon>
    </lineage>
</organism>
<evidence type="ECO:0000313" key="1">
    <source>
        <dbReference type="EMBL" id="MBB5575573.1"/>
    </source>
</evidence>
<accession>A0A7W8XU03</accession>
<dbReference type="AlphaFoldDB" id="A0A7W8XU03"/>